<dbReference type="PROSITE" id="PS51340">
    <property type="entry name" value="MOSC"/>
    <property type="match status" value="1"/>
</dbReference>
<dbReference type="SUPFAM" id="SSF141673">
    <property type="entry name" value="MOSC N-terminal domain-like"/>
    <property type="match status" value="1"/>
</dbReference>
<dbReference type="InterPro" id="IPR052716">
    <property type="entry name" value="MOSC_domain"/>
</dbReference>
<protein>
    <submittedName>
        <fullName evidence="3">Mitochondrial amidoxime-reducing component 1 isoform X1</fullName>
    </submittedName>
</protein>
<gene>
    <name evidence="3" type="primary">LOC108675906</name>
</gene>
<dbReference type="InterPro" id="IPR005302">
    <property type="entry name" value="MoCF_Sase_C"/>
</dbReference>
<dbReference type="Pfam" id="PF03473">
    <property type="entry name" value="MOSC"/>
    <property type="match status" value="1"/>
</dbReference>
<keyword evidence="2" id="KW-1185">Reference proteome</keyword>
<dbReference type="PANTHER" id="PTHR36930">
    <property type="entry name" value="METAL-SULFUR CLUSTER BIOSYNTHESIS PROTEINS YUAD-RELATED"/>
    <property type="match status" value="1"/>
</dbReference>
<proteinExistence type="predicted"/>
<dbReference type="InterPro" id="IPR011037">
    <property type="entry name" value="Pyrv_Knase-like_insert_dom_sf"/>
</dbReference>
<dbReference type="GeneID" id="108675906"/>
<name>A0A979FU17_HYAAZ</name>
<dbReference type="InterPro" id="IPR005303">
    <property type="entry name" value="MOCOS_middle"/>
</dbReference>
<accession>A0A979FU17</accession>
<dbReference type="GO" id="GO:0003824">
    <property type="term" value="F:catalytic activity"/>
    <property type="evidence" value="ECO:0007669"/>
    <property type="project" value="InterPro"/>
</dbReference>
<dbReference type="Pfam" id="PF03476">
    <property type="entry name" value="MOSC_N"/>
    <property type="match status" value="1"/>
</dbReference>
<sequence length="344" mass="38705">MLSSTRMYCLAGLGVTAASALLATYVWHKREEMLWVEIGRVEDLIIYPIKSGHGTSVMKATATRSGLRSGPLTDRAFVVVLVTPEKMVHMNSGMVPMLATISAAITESSVVLSSPVTKATNSFDLHKTVQAEPLEFFLQATPKRGYDCGEATAKWMQEVLYHEVEPSKRPQVRLIFVGDPETFKNVARAPNVYPFTQFKNTDLRLYHDTCAFHVTSPSSLDDLNTRLETPVTMNQFRSNIVVSGQPAFEEDNWAYVKFGDSTILRTLKPRESCIRINVRPDSGKRQNEVLDVMRKYRVPPMPEKLAKQWAHKPIFGLHMALDQPGDIAVGDTVYAVRRKPDWFL</sequence>
<dbReference type="GO" id="GO:0030151">
    <property type="term" value="F:molybdenum ion binding"/>
    <property type="evidence" value="ECO:0007669"/>
    <property type="project" value="InterPro"/>
</dbReference>
<dbReference type="GO" id="GO:0030170">
    <property type="term" value="F:pyridoxal phosphate binding"/>
    <property type="evidence" value="ECO:0007669"/>
    <property type="project" value="InterPro"/>
</dbReference>
<dbReference type="RefSeq" id="XP_047740691.1">
    <property type="nucleotide sequence ID" value="XM_047884735.1"/>
</dbReference>
<organism evidence="2 3">
    <name type="scientific">Hyalella azteca</name>
    <name type="common">Amphipod</name>
    <dbReference type="NCBI Taxonomy" id="294128"/>
    <lineage>
        <taxon>Eukaryota</taxon>
        <taxon>Metazoa</taxon>
        <taxon>Ecdysozoa</taxon>
        <taxon>Arthropoda</taxon>
        <taxon>Crustacea</taxon>
        <taxon>Multicrustacea</taxon>
        <taxon>Malacostraca</taxon>
        <taxon>Eumalacostraca</taxon>
        <taxon>Peracarida</taxon>
        <taxon>Amphipoda</taxon>
        <taxon>Senticaudata</taxon>
        <taxon>Talitrida</taxon>
        <taxon>Talitroidea</taxon>
        <taxon>Hyalellidae</taxon>
        <taxon>Hyalella</taxon>
    </lineage>
</organism>
<feature type="domain" description="MOSC" evidence="1">
    <location>
        <begin position="169"/>
        <end position="336"/>
    </location>
</feature>
<evidence type="ECO:0000313" key="3">
    <source>
        <dbReference type="RefSeq" id="XP_047740691.1"/>
    </source>
</evidence>
<evidence type="ECO:0000313" key="2">
    <source>
        <dbReference type="Proteomes" id="UP000694843"/>
    </source>
</evidence>
<dbReference type="SUPFAM" id="SSF50800">
    <property type="entry name" value="PK beta-barrel domain-like"/>
    <property type="match status" value="1"/>
</dbReference>
<dbReference type="AlphaFoldDB" id="A0A979FU17"/>
<evidence type="ECO:0000259" key="1">
    <source>
        <dbReference type="PROSITE" id="PS51340"/>
    </source>
</evidence>
<dbReference type="Proteomes" id="UP000694843">
    <property type="component" value="Unplaced"/>
</dbReference>
<dbReference type="OMA" id="AHDRSFM"/>
<reference evidence="3" key="1">
    <citation type="submission" date="2025-08" db="UniProtKB">
        <authorList>
            <consortium name="RefSeq"/>
        </authorList>
    </citation>
    <scope>IDENTIFICATION</scope>
    <source>
        <tissue evidence="3">Whole organism</tissue>
    </source>
</reference>
<dbReference type="PANTHER" id="PTHR36930:SF1">
    <property type="entry name" value="MOSC DOMAIN-CONTAINING PROTEIN"/>
    <property type="match status" value="1"/>
</dbReference>